<dbReference type="SUPFAM" id="SSF81321">
    <property type="entry name" value="Family A G protein-coupled receptor-like"/>
    <property type="match status" value="1"/>
</dbReference>
<feature type="transmembrane region" description="Helical" evidence="13">
    <location>
        <begin position="12"/>
        <end position="36"/>
    </location>
</feature>
<reference evidence="15" key="1">
    <citation type="thesis" date="2020" institute="ProQuest LLC" country="789 East Eisenhower Parkway, Ann Arbor, MI, USA">
        <title>Comparative Genomics and Chromosome Evolution.</title>
        <authorList>
            <person name="Mudd A.B."/>
        </authorList>
    </citation>
    <scope>NUCLEOTIDE SEQUENCE</scope>
    <source>
        <strain evidence="15">237g6f4</strain>
        <tissue evidence="15">Blood</tissue>
    </source>
</reference>
<feature type="transmembrane region" description="Helical" evidence="13">
    <location>
        <begin position="48"/>
        <end position="73"/>
    </location>
</feature>
<evidence type="ECO:0000256" key="12">
    <source>
        <dbReference type="RuleBase" id="RU004424"/>
    </source>
</evidence>
<keyword evidence="7 12" id="KW-0297">G-protein coupled receptor</keyword>
<comment type="subcellular location">
    <subcellularLocation>
        <location evidence="1 12">Membrane</location>
        <topology evidence="1 12">Multi-pass membrane protein</topology>
    </subcellularLocation>
</comment>
<feature type="transmembrane region" description="Helical" evidence="13">
    <location>
        <begin position="226"/>
        <end position="246"/>
    </location>
</feature>
<gene>
    <name evidence="15" type="ORF">GDO81_020637</name>
</gene>
<dbReference type="PANTHER" id="PTHR11394:SF47">
    <property type="entry name" value="TASTE RECEPTOR TYPE 2 MEMBER 40"/>
    <property type="match status" value="1"/>
</dbReference>
<keyword evidence="9 12" id="KW-0675">Receptor</keyword>
<comment type="similarity">
    <text evidence="2 11">Belongs to the G-protein coupled receptor T2R family.</text>
</comment>
<evidence type="ECO:0000256" key="1">
    <source>
        <dbReference type="ARBA" id="ARBA00004141"/>
    </source>
</evidence>
<organism evidence="15 16">
    <name type="scientific">Engystomops pustulosus</name>
    <name type="common">Tungara frog</name>
    <name type="synonym">Physalaemus pustulosus</name>
    <dbReference type="NCBI Taxonomy" id="76066"/>
    <lineage>
        <taxon>Eukaryota</taxon>
        <taxon>Metazoa</taxon>
        <taxon>Chordata</taxon>
        <taxon>Craniata</taxon>
        <taxon>Vertebrata</taxon>
        <taxon>Euteleostomi</taxon>
        <taxon>Amphibia</taxon>
        <taxon>Batrachia</taxon>
        <taxon>Anura</taxon>
        <taxon>Neobatrachia</taxon>
        <taxon>Hyloidea</taxon>
        <taxon>Leptodactylidae</taxon>
        <taxon>Leiuperinae</taxon>
        <taxon>Engystomops</taxon>
    </lineage>
</organism>
<evidence type="ECO:0000256" key="8">
    <source>
        <dbReference type="ARBA" id="ARBA00023136"/>
    </source>
</evidence>
<dbReference type="AlphaFoldDB" id="A0AAV6YXB0"/>
<dbReference type="GO" id="GO:0033038">
    <property type="term" value="F:bitter taste receptor activity"/>
    <property type="evidence" value="ECO:0007669"/>
    <property type="project" value="InterPro"/>
</dbReference>
<dbReference type="InterPro" id="IPR017452">
    <property type="entry name" value="GPCR_Rhodpsn_7TM"/>
</dbReference>
<dbReference type="Gene3D" id="1.20.1070.10">
    <property type="entry name" value="Rhodopsin 7-helix transmembrane proteins"/>
    <property type="match status" value="1"/>
</dbReference>
<keyword evidence="8 12" id="KW-0472">Membrane</keyword>
<evidence type="ECO:0000256" key="2">
    <source>
        <dbReference type="ARBA" id="ARBA00007376"/>
    </source>
</evidence>
<feature type="transmembrane region" description="Helical" evidence="13">
    <location>
        <begin position="94"/>
        <end position="114"/>
    </location>
</feature>
<dbReference type="InterPro" id="IPR007960">
    <property type="entry name" value="TAS2R"/>
</dbReference>
<proteinExistence type="inferred from homology"/>
<keyword evidence="4 12" id="KW-0716">Sensory transduction</keyword>
<dbReference type="GO" id="GO:0004930">
    <property type="term" value="F:G protein-coupled receptor activity"/>
    <property type="evidence" value="ECO:0007669"/>
    <property type="project" value="UniProtKB-KW"/>
</dbReference>
<accession>A0AAV6YXB0</accession>
<evidence type="ECO:0000256" key="6">
    <source>
        <dbReference type="ARBA" id="ARBA00022989"/>
    </source>
</evidence>
<evidence type="ECO:0000259" key="14">
    <source>
        <dbReference type="PROSITE" id="PS50262"/>
    </source>
</evidence>
<feature type="transmembrane region" description="Helical" evidence="13">
    <location>
        <begin position="141"/>
        <end position="170"/>
    </location>
</feature>
<keyword evidence="5 12" id="KW-0812">Transmembrane</keyword>
<name>A0AAV6YXB0_ENGPU</name>
<dbReference type="FunFam" id="1.20.1070.10:FF:000055">
    <property type="entry name" value="Taste receptor type 2"/>
    <property type="match status" value="1"/>
</dbReference>
<keyword evidence="3 12" id="KW-0919">Taste</keyword>
<comment type="caution">
    <text evidence="15">The sequence shown here is derived from an EMBL/GenBank/DDBJ whole genome shotgun (WGS) entry which is preliminary data.</text>
</comment>
<dbReference type="PANTHER" id="PTHR11394">
    <property type="entry name" value="TASTE RECEPTOR TYPE 2"/>
    <property type="match status" value="1"/>
</dbReference>
<feature type="domain" description="G-protein coupled receptors family 1 profile" evidence="14">
    <location>
        <begin position="1"/>
        <end position="243"/>
    </location>
</feature>
<dbReference type="GO" id="GO:0016020">
    <property type="term" value="C:membrane"/>
    <property type="evidence" value="ECO:0007669"/>
    <property type="project" value="UniProtKB-SubCell"/>
</dbReference>
<keyword evidence="6 13" id="KW-1133">Transmembrane helix</keyword>
<dbReference type="Proteomes" id="UP000824782">
    <property type="component" value="Unassembled WGS sequence"/>
</dbReference>
<dbReference type="EMBL" id="WNYA01013859">
    <property type="protein sequence ID" value="KAG8539615.1"/>
    <property type="molecule type" value="Genomic_DNA"/>
</dbReference>
<evidence type="ECO:0000313" key="16">
    <source>
        <dbReference type="Proteomes" id="UP000824782"/>
    </source>
</evidence>
<sequence>MKRQALQSINVLLTSLGVVRLLLLCVHVQNVYFLLAGWSLFRSDSAKYLGTFVTCLIFCSLWWGSVLCVFYCVKITNYSNRLFMRLKMNINKMVPWLLLITLVISFVSSVPYSWSLVSSNLDNSDTNSTNNGNLPQSVNTVILLIIFFAGSIVPFLICCVAIYLIIVSLLRHTRNMRGRDSGFSDAQRDVHLSVIRSMVSFLVSYTMYNISYILVITHLKTTLSTLIFFAFICAYPSLHSFCFIFSNRELKESFLFLLSIMCLGKLKLLVP</sequence>
<keyword evidence="16" id="KW-1185">Reference proteome</keyword>
<keyword evidence="10 12" id="KW-0807">Transducer</keyword>
<evidence type="ECO:0000256" key="4">
    <source>
        <dbReference type="ARBA" id="ARBA00022606"/>
    </source>
</evidence>
<evidence type="ECO:0000256" key="13">
    <source>
        <dbReference type="SAM" id="Phobius"/>
    </source>
</evidence>
<evidence type="ECO:0000256" key="9">
    <source>
        <dbReference type="ARBA" id="ARBA00023170"/>
    </source>
</evidence>
<evidence type="ECO:0000256" key="5">
    <source>
        <dbReference type="ARBA" id="ARBA00022692"/>
    </source>
</evidence>
<evidence type="ECO:0000256" key="7">
    <source>
        <dbReference type="ARBA" id="ARBA00023040"/>
    </source>
</evidence>
<protein>
    <recommendedName>
        <fullName evidence="12">Taste receptor type 2</fullName>
    </recommendedName>
</protein>
<feature type="transmembrane region" description="Helical" evidence="13">
    <location>
        <begin position="190"/>
        <end position="214"/>
    </location>
</feature>
<evidence type="ECO:0000313" key="15">
    <source>
        <dbReference type="EMBL" id="KAG8539615.1"/>
    </source>
</evidence>
<evidence type="ECO:0000256" key="10">
    <source>
        <dbReference type="ARBA" id="ARBA00023224"/>
    </source>
</evidence>
<evidence type="ECO:0000256" key="11">
    <source>
        <dbReference type="RuleBase" id="RU004423"/>
    </source>
</evidence>
<dbReference type="Pfam" id="PF05296">
    <property type="entry name" value="TAS2R"/>
    <property type="match status" value="1"/>
</dbReference>
<dbReference type="PROSITE" id="PS50262">
    <property type="entry name" value="G_PROTEIN_RECEP_F1_2"/>
    <property type="match status" value="1"/>
</dbReference>
<evidence type="ECO:0000256" key="3">
    <source>
        <dbReference type="ARBA" id="ARBA00022480"/>
    </source>
</evidence>